<dbReference type="EMBL" id="CAMGYJ010000005">
    <property type="protein sequence ID" value="CAI0417572.1"/>
    <property type="molecule type" value="Genomic_DNA"/>
</dbReference>
<comment type="caution">
    <text evidence="1">The sequence shown here is derived from an EMBL/GenBank/DDBJ whole genome shotgun (WGS) entry which is preliminary data.</text>
</comment>
<name>A0AAV0K768_9ROSI</name>
<accession>A0AAV0K768</accession>
<reference evidence="1" key="1">
    <citation type="submission" date="2022-08" db="EMBL/GenBank/DDBJ databases">
        <authorList>
            <person name="Gutierrez-Valencia J."/>
        </authorList>
    </citation>
    <scope>NUCLEOTIDE SEQUENCE</scope>
</reference>
<sequence length="171" mass="19170">FLPIFPLISRLPSPFCLVRTAPRPRRQGQIFGCLRIMVMGFELWQGRPIDGALGCQIPVQVDKHSAIASEMVQKDLDDKERKPCPNAASRRNPLITSHDCHSKIDWCQTASSFIEQERILCHELESMVTLSSRSEAKSIEPVADDNIVEINPLRISPPNARDSGRLLKVTA</sequence>
<proteinExistence type="predicted"/>
<evidence type="ECO:0000313" key="2">
    <source>
        <dbReference type="Proteomes" id="UP001154282"/>
    </source>
</evidence>
<dbReference type="AlphaFoldDB" id="A0AAV0K768"/>
<protein>
    <submittedName>
        <fullName evidence="1">Uncharacterized protein</fullName>
    </submittedName>
</protein>
<evidence type="ECO:0000313" key="1">
    <source>
        <dbReference type="EMBL" id="CAI0417572.1"/>
    </source>
</evidence>
<keyword evidence="2" id="KW-1185">Reference proteome</keyword>
<organism evidence="1 2">
    <name type="scientific">Linum tenue</name>
    <dbReference type="NCBI Taxonomy" id="586396"/>
    <lineage>
        <taxon>Eukaryota</taxon>
        <taxon>Viridiplantae</taxon>
        <taxon>Streptophyta</taxon>
        <taxon>Embryophyta</taxon>
        <taxon>Tracheophyta</taxon>
        <taxon>Spermatophyta</taxon>
        <taxon>Magnoliopsida</taxon>
        <taxon>eudicotyledons</taxon>
        <taxon>Gunneridae</taxon>
        <taxon>Pentapetalae</taxon>
        <taxon>rosids</taxon>
        <taxon>fabids</taxon>
        <taxon>Malpighiales</taxon>
        <taxon>Linaceae</taxon>
        <taxon>Linum</taxon>
    </lineage>
</organism>
<feature type="non-terminal residue" evidence="1">
    <location>
        <position position="1"/>
    </location>
</feature>
<dbReference type="Proteomes" id="UP001154282">
    <property type="component" value="Unassembled WGS sequence"/>
</dbReference>
<gene>
    <name evidence="1" type="ORF">LITE_LOCUS17357</name>
</gene>